<dbReference type="RefSeq" id="WP_173770309.1">
    <property type="nucleotide sequence ID" value="NZ_JAAITS010000069.1"/>
</dbReference>
<evidence type="ECO:0000313" key="1">
    <source>
        <dbReference type="EMBL" id="NSG87295.1"/>
    </source>
</evidence>
<reference evidence="1 2" key="1">
    <citation type="journal article" date="2020" name="Cell Host Microbe">
        <title>Functional and Genomic Variation between Human-Derived Isolates of Lachnospiraceae Reveals Inter- and Intra-Species Diversity.</title>
        <authorList>
            <person name="Sorbara M.T."/>
            <person name="Littmann E.R."/>
            <person name="Fontana E."/>
            <person name="Moody T.U."/>
            <person name="Kohout C.E."/>
            <person name="Gjonbalaj M."/>
            <person name="Eaton V."/>
            <person name="Seok R."/>
            <person name="Leiner I.M."/>
            <person name="Pamer E.G."/>
        </authorList>
    </citation>
    <scope>NUCLEOTIDE SEQUENCE [LARGE SCALE GENOMIC DNA]</scope>
    <source>
        <strain evidence="1 2">MSK.17.74</strain>
    </source>
</reference>
<proteinExistence type="predicted"/>
<keyword evidence="2" id="KW-1185">Reference proteome</keyword>
<dbReference type="EMBL" id="JAAITS010000069">
    <property type="protein sequence ID" value="NSG87295.1"/>
    <property type="molecule type" value="Genomic_DNA"/>
</dbReference>
<organism evidence="1 2">
    <name type="scientific">Blautia faecis</name>
    <dbReference type="NCBI Taxonomy" id="871665"/>
    <lineage>
        <taxon>Bacteria</taxon>
        <taxon>Bacillati</taxon>
        <taxon>Bacillota</taxon>
        <taxon>Clostridia</taxon>
        <taxon>Lachnospirales</taxon>
        <taxon>Lachnospiraceae</taxon>
        <taxon>Blautia</taxon>
    </lineage>
</organism>
<comment type="caution">
    <text evidence="1">The sequence shown here is derived from an EMBL/GenBank/DDBJ whole genome shotgun (WGS) entry which is preliminary data.</text>
</comment>
<gene>
    <name evidence="1" type="ORF">G5B17_18210</name>
</gene>
<dbReference type="Proteomes" id="UP001644719">
    <property type="component" value="Unassembled WGS sequence"/>
</dbReference>
<evidence type="ECO:0000313" key="2">
    <source>
        <dbReference type="Proteomes" id="UP001644719"/>
    </source>
</evidence>
<sequence length="78" mass="8904">MAGYLIAETTREEREKIVAESLGNIEANCDGCMAGLAEMYQEYIDGKKELRQINMEFNARYVKGEDMPVRSRCPESFC</sequence>
<protein>
    <submittedName>
        <fullName evidence="1">Purine biosynthesis protein PurH</fullName>
    </submittedName>
</protein>
<name>A0ABX2HDC5_9FIRM</name>
<dbReference type="GeneID" id="69515963"/>
<accession>A0ABX2HDC5</accession>